<feature type="compositionally biased region" description="Basic and acidic residues" evidence="1">
    <location>
        <begin position="22"/>
        <end position="34"/>
    </location>
</feature>
<protein>
    <recommendedName>
        <fullName evidence="4">DUF2232 domain-containing protein</fullName>
    </recommendedName>
</protein>
<keyword evidence="2" id="KW-0472">Membrane</keyword>
<dbReference type="PANTHER" id="PTHR37185">
    <property type="entry name" value="MEMBRANE PROTEIN"/>
    <property type="match status" value="1"/>
</dbReference>
<dbReference type="PANTHER" id="PTHR37185:SF3">
    <property type="entry name" value="MEMBRANE PROTEIN"/>
    <property type="match status" value="1"/>
</dbReference>
<keyword evidence="2" id="KW-1133">Transmembrane helix</keyword>
<proteinExistence type="predicted"/>
<sequence>MRCALAGLHSACGATVSRSRHPTRENSYHSKPHDIGISTRLPTRGRWAPLRRAEPGLGARAAADDDETGLRSAIEAVKAAQSAGSTATHPLADTERIVATAMMAAITAVIYTLASVARLDSYASYFLPLPTILVALRHGHTAALRAVLVSVLLLLVLTGPLRAATFLCMHGAMAVALGVAWAARLPWALSIPLAAAARCTGYAAYVALSSWATGEDLVALLLANVRALLGQAAVLLRAHGAPSDAAVAAAILGLLAVNAAVYVALLHLLYAVMLGAMGQPPPGRVPAWAGRLAQRVA</sequence>
<evidence type="ECO:0000313" key="3">
    <source>
        <dbReference type="EMBL" id="JAT69750.1"/>
    </source>
</evidence>
<dbReference type="AlphaFoldDB" id="A0A1D1ZS34"/>
<dbReference type="InterPro" id="IPR018710">
    <property type="entry name" value="DUF2232"/>
</dbReference>
<gene>
    <name evidence="3" type="ORF">g.2003</name>
</gene>
<feature type="transmembrane region" description="Helical" evidence="2">
    <location>
        <begin position="163"/>
        <end position="182"/>
    </location>
</feature>
<keyword evidence="2" id="KW-0812">Transmembrane</keyword>
<feature type="transmembrane region" description="Helical" evidence="2">
    <location>
        <begin position="97"/>
        <end position="117"/>
    </location>
</feature>
<dbReference type="EMBL" id="GDKF01008872">
    <property type="protein sequence ID" value="JAT69750.1"/>
    <property type="molecule type" value="Transcribed_RNA"/>
</dbReference>
<dbReference type="Pfam" id="PF09991">
    <property type="entry name" value="DUF2232"/>
    <property type="match status" value="1"/>
</dbReference>
<reference evidence="3" key="1">
    <citation type="submission" date="2015-08" db="EMBL/GenBank/DDBJ databases">
        <authorList>
            <person name="Babu N.S."/>
            <person name="Beckwith C.J."/>
            <person name="Beseler K.G."/>
            <person name="Brison A."/>
            <person name="Carone J.V."/>
            <person name="Caskin T.P."/>
            <person name="Diamond M."/>
            <person name="Durham M.E."/>
            <person name="Foxe J.M."/>
            <person name="Go M."/>
            <person name="Henderson B.A."/>
            <person name="Jones I.B."/>
            <person name="McGettigan J.A."/>
            <person name="Micheletti S.J."/>
            <person name="Nasrallah M.E."/>
            <person name="Ortiz D."/>
            <person name="Piller C.R."/>
            <person name="Privatt S.R."/>
            <person name="Schneider S.L."/>
            <person name="Sharp S."/>
            <person name="Smith T.C."/>
            <person name="Stanton J.D."/>
            <person name="Ullery H.E."/>
            <person name="Wilson R.J."/>
            <person name="Serrano M.G."/>
            <person name="Buck G."/>
            <person name="Lee V."/>
            <person name="Wang Y."/>
            <person name="Carvalho R."/>
            <person name="Voegtly L."/>
            <person name="Shi R."/>
            <person name="Duckworth R."/>
            <person name="Johnson A."/>
            <person name="Loviza R."/>
            <person name="Walstead R."/>
            <person name="Shah Z."/>
            <person name="Kiflezghi M."/>
            <person name="Wade K."/>
            <person name="Ball S.L."/>
            <person name="Bradley K.W."/>
            <person name="Asai D.J."/>
            <person name="Bowman C.A."/>
            <person name="Russell D.A."/>
            <person name="Pope W.H."/>
            <person name="Jacobs-Sera D."/>
            <person name="Hendrix R.W."/>
            <person name="Hatfull G.F."/>
        </authorList>
    </citation>
    <scope>NUCLEOTIDE SEQUENCE</scope>
</reference>
<evidence type="ECO:0000256" key="1">
    <source>
        <dbReference type="SAM" id="MobiDB-lite"/>
    </source>
</evidence>
<accession>A0A1D1ZS34</accession>
<feature type="transmembrane region" description="Helical" evidence="2">
    <location>
        <begin position="248"/>
        <end position="273"/>
    </location>
</feature>
<evidence type="ECO:0008006" key="4">
    <source>
        <dbReference type="Google" id="ProtNLM"/>
    </source>
</evidence>
<name>A0A1D1ZS34_AUXPR</name>
<feature type="region of interest" description="Disordered" evidence="1">
    <location>
        <begin position="14"/>
        <end position="40"/>
    </location>
</feature>
<evidence type="ECO:0000256" key="2">
    <source>
        <dbReference type="SAM" id="Phobius"/>
    </source>
</evidence>
<organism evidence="3">
    <name type="scientific">Auxenochlorella protothecoides</name>
    <name type="common">Green microalga</name>
    <name type="synonym">Chlorella protothecoides</name>
    <dbReference type="NCBI Taxonomy" id="3075"/>
    <lineage>
        <taxon>Eukaryota</taxon>
        <taxon>Viridiplantae</taxon>
        <taxon>Chlorophyta</taxon>
        <taxon>core chlorophytes</taxon>
        <taxon>Trebouxiophyceae</taxon>
        <taxon>Chlorellales</taxon>
        <taxon>Chlorellaceae</taxon>
        <taxon>Auxenochlorella</taxon>
    </lineage>
</organism>
<feature type="transmembrane region" description="Helical" evidence="2">
    <location>
        <begin position="138"/>
        <end position="157"/>
    </location>
</feature>